<proteinExistence type="predicted"/>
<evidence type="ECO:0000256" key="3">
    <source>
        <dbReference type="ARBA" id="ARBA00022490"/>
    </source>
</evidence>
<organism evidence="6 7">
    <name type="scientific">Cyphellophora attinorum</name>
    <dbReference type="NCBI Taxonomy" id="1664694"/>
    <lineage>
        <taxon>Eukaryota</taxon>
        <taxon>Fungi</taxon>
        <taxon>Dikarya</taxon>
        <taxon>Ascomycota</taxon>
        <taxon>Pezizomycotina</taxon>
        <taxon>Eurotiomycetes</taxon>
        <taxon>Chaetothyriomycetidae</taxon>
        <taxon>Chaetothyriales</taxon>
        <taxon>Cyphellophoraceae</taxon>
        <taxon>Cyphellophora</taxon>
    </lineage>
</organism>
<dbReference type="GO" id="GO:0005737">
    <property type="term" value="C:cytoplasm"/>
    <property type="evidence" value="ECO:0007669"/>
    <property type="project" value="UniProtKB-SubCell"/>
</dbReference>
<evidence type="ECO:0000313" key="6">
    <source>
        <dbReference type="EMBL" id="KPI35675.1"/>
    </source>
</evidence>
<dbReference type="VEuPathDB" id="FungiDB:AB675_1246"/>
<comment type="caution">
    <text evidence="6">The sequence shown here is derived from an EMBL/GenBank/DDBJ whole genome shotgun (WGS) entry which is preliminary data.</text>
</comment>
<accession>A0A0N1H4K3</accession>
<keyword evidence="7" id="KW-1185">Reference proteome</keyword>
<evidence type="ECO:0000313" key="7">
    <source>
        <dbReference type="Proteomes" id="UP000038010"/>
    </source>
</evidence>
<dbReference type="InterPro" id="IPR011989">
    <property type="entry name" value="ARM-like"/>
</dbReference>
<dbReference type="SUPFAM" id="SSF48371">
    <property type="entry name" value="ARM repeat"/>
    <property type="match status" value="2"/>
</dbReference>
<evidence type="ECO:0008006" key="8">
    <source>
        <dbReference type="Google" id="ProtNLM"/>
    </source>
</evidence>
<evidence type="ECO:0000256" key="2">
    <source>
        <dbReference type="ARBA" id="ARBA00004496"/>
    </source>
</evidence>
<dbReference type="GO" id="GO:0034657">
    <property type="term" value="C:GID complex"/>
    <property type="evidence" value="ECO:0007669"/>
    <property type="project" value="TreeGrafter"/>
</dbReference>
<dbReference type="GeneID" id="28733001"/>
<dbReference type="RefSeq" id="XP_017995638.1">
    <property type="nucleotide sequence ID" value="XM_018141121.1"/>
</dbReference>
<dbReference type="InterPro" id="IPR000225">
    <property type="entry name" value="Armadillo"/>
</dbReference>
<comment type="subcellular location">
    <subcellularLocation>
        <location evidence="2">Cytoplasm</location>
    </subcellularLocation>
    <subcellularLocation>
        <location evidence="1">Nucleus</location>
    </subcellularLocation>
</comment>
<keyword evidence="4" id="KW-0677">Repeat</keyword>
<evidence type="ECO:0000256" key="1">
    <source>
        <dbReference type="ARBA" id="ARBA00004123"/>
    </source>
</evidence>
<name>A0A0N1H4K3_9EURO</name>
<dbReference type="Proteomes" id="UP000038010">
    <property type="component" value="Unassembled WGS sequence"/>
</dbReference>
<dbReference type="SMART" id="SM00185">
    <property type="entry name" value="ARM"/>
    <property type="match status" value="3"/>
</dbReference>
<protein>
    <recommendedName>
        <fullName evidence="8">Armadillo repeat-containing protein 8</fullName>
    </recommendedName>
</protein>
<dbReference type="PANTHER" id="PTHR15651:SF7">
    <property type="entry name" value="ARMADILLO REPEAT-CONTAINING PROTEIN 8"/>
    <property type="match status" value="1"/>
</dbReference>
<evidence type="ECO:0000256" key="5">
    <source>
        <dbReference type="ARBA" id="ARBA00023242"/>
    </source>
</evidence>
<dbReference type="InterPro" id="IPR038739">
    <property type="entry name" value="ARMC8/Vid28"/>
</dbReference>
<dbReference type="PANTHER" id="PTHR15651">
    <property type="entry name" value="ARMADILLO REPEAT-CONTAINING PROTEIN 8"/>
    <property type="match status" value="1"/>
</dbReference>
<dbReference type="GO" id="GO:0005634">
    <property type="term" value="C:nucleus"/>
    <property type="evidence" value="ECO:0007669"/>
    <property type="project" value="UniProtKB-SubCell"/>
</dbReference>
<dbReference type="GO" id="GO:0043161">
    <property type="term" value="P:proteasome-mediated ubiquitin-dependent protein catabolic process"/>
    <property type="evidence" value="ECO:0007669"/>
    <property type="project" value="TreeGrafter"/>
</dbReference>
<keyword evidence="3" id="KW-0963">Cytoplasm</keyword>
<dbReference type="EMBL" id="LFJN01000037">
    <property type="protein sequence ID" value="KPI35675.1"/>
    <property type="molecule type" value="Genomic_DNA"/>
</dbReference>
<sequence>MTAIDIGDLRSDPVPSTIRRFRTQLIGKQTLKESSVQAGILPLLCEILTHYQNENPQSDSQYSESLYAEIASLVSVLAHEGASYVLPILKSDILELLLQRLVQDSTLRDALAILKCLNTIASELPSRADGEWEQDTTLADLLYSSQYISCIVNGVRSACDSVASSQVCDLTVSLLCRTCTTEEQKSVLADHFILEALALKLAAFVVGQGYVAPSLGAIDFPESAASVLQPPASVHAHLSPLMEAIALVLENSAERARSFFSISELETVLPRTKDMSTPNNARQAPWAGSTGAIPQGRHAMEIYLPAVPARPHTATASNVNFPPLGAGAFQRRRSSFHPTPPQTASSIFDSQNQAAEEEVGLVPYLLVLVCESRGRRRLVACKLLAVLQDLGLVHKSRRRMFGSLLVPLLVRMLDIDEPAARDGLANAGSYLSDGSYYSKAAPSVLGRLIVDDPDLQKMAVECKAILRLSSNLKKSFDVVPSQKSIQWKPYKSSHADMDTLPDDCTLGSTGPSDTVRQHMRHREAILQALAAIAPDVDEYRQDICKQGVLPLIIKATDPLKLDQDPLTKMSSVCGNAPSTVVAACGCVRALTRSVKALRTKLVDAEVAKRIIMLISSTDPEVTIAATQVLTNLAMDFSPVKDEMDMTHVTTRLCLQAHSAHARLRYESLWTLKQLAVNESKELKMKIVKELSCNFIRELICTDPNDVRPGEVIGLGSTNRSGEDVDMSDVEPLDPPDWFGPQNQFPQHSLEEDYLIQEQMFDLLRNLFCGNSAADIVEYVLKQIGDREFFEALRKRLNTRRDYGATRRDNVDSPPRASLVSTVLYVVNHIAASSQTWRHAVIAETGLMKAILSLASHSEAGVRVGVCWLAINLMYEDDSSDKVFCQQRARELIRQGYRDKIIRLENDADLNVRERAKTAMYLFGALLEP</sequence>
<evidence type="ECO:0000256" key="4">
    <source>
        <dbReference type="ARBA" id="ARBA00022737"/>
    </source>
</evidence>
<dbReference type="STRING" id="1664694.A0A0N1H4K3"/>
<keyword evidence="5" id="KW-0539">Nucleus</keyword>
<reference evidence="6 7" key="1">
    <citation type="submission" date="2015-06" db="EMBL/GenBank/DDBJ databases">
        <title>Draft genome of the ant-associated black yeast Phialophora attae CBS 131958.</title>
        <authorList>
            <person name="Moreno L.F."/>
            <person name="Stielow B.J."/>
            <person name="de Hoog S."/>
            <person name="Vicente V.A."/>
            <person name="Weiss V.A."/>
            <person name="de Vries M."/>
            <person name="Cruz L.M."/>
            <person name="Souza E.M."/>
        </authorList>
    </citation>
    <scope>NUCLEOTIDE SEQUENCE [LARGE SCALE GENOMIC DNA]</scope>
    <source>
        <strain evidence="6 7">CBS 131958</strain>
    </source>
</reference>
<dbReference type="Gene3D" id="1.25.10.10">
    <property type="entry name" value="Leucine-rich Repeat Variant"/>
    <property type="match status" value="2"/>
</dbReference>
<gene>
    <name evidence="6" type="ORF">AB675_1246</name>
</gene>
<dbReference type="InterPro" id="IPR016024">
    <property type="entry name" value="ARM-type_fold"/>
</dbReference>
<dbReference type="AlphaFoldDB" id="A0A0N1H4K3"/>
<dbReference type="OrthoDB" id="5559898at2759"/>